<comment type="subcellular location">
    <subcellularLocation>
        <location evidence="1">Cell membrane</location>
        <topology evidence="1">Multi-pass membrane protein</topology>
    </subcellularLocation>
</comment>
<keyword evidence="2" id="KW-1003">Cell membrane</keyword>
<evidence type="ECO:0000313" key="7">
    <source>
        <dbReference type="EMBL" id="CAB4585178.1"/>
    </source>
</evidence>
<evidence type="ECO:0000256" key="1">
    <source>
        <dbReference type="ARBA" id="ARBA00004651"/>
    </source>
</evidence>
<evidence type="ECO:0000313" key="8">
    <source>
        <dbReference type="EMBL" id="CAB4667099.1"/>
    </source>
</evidence>
<evidence type="ECO:0000313" key="12">
    <source>
        <dbReference type="EMBL" id="CAB4976204.1"/>
    </source>
</evidence>
<dbReference type="EMBL" id="CAEZUF010000007">
    <property type="protein sequence ID" value="CAB4585178.1"/>
    <property type="molecule type" value="Genomic_DNA"/>
</dbReference>
<dbReference type="GO" id="GO:0022857">
    <property type="term" value="F:transmembrane transporter activity"/>
    <property type="evidence" value="ECO:0007669"/>
    <property type="project" value="InterPro"/>
</dbReference>
<evidence type="ECO:0000313" key="11">
    <source>
        <dbReference type="EMBL" id="CAB4943287.1"/>
    </source>
</evidence>
<dbReference type="PANTHER" id="PTHR32196">
    <property type="entry name" value="ABC TRANSPORTER PERMEASE PROTEIN YPHD-RELATED-RELATED"/>
    <property type="match status" value="1"/>
</dbReference>
<dbReference type="EMBL" id="CAFBOI010000037">
    <property type="protein sequence ID" value="CAB4976204.1"/>
    <property type="molecule type" value="Genomic_DNA"/>
</dbReference>
<feature type="transmembrane region" description="Helical" evidence="6">
    <location>
        <begin position="69"/>
        <end position="87"/>
    </location>
</feature>
<feature type="transmembrane region" description="Helical" evidence="6">
    <location>
        <begin position="236"/>
        <end position="254"/>
    </location>
</feature>
<evidence type="ECO:0000256" key="6">
    <source>
        <dbReference type="SAM" id="Phobius"/>
    </source>
</evidence>
<dbReference type="CDD" id="cd06579">
    <property type="entry name" value="TM_PBP1_transp_AraH_like"/>
    <property type="match status" value="1"/>
</dbReference>
<evidence type="ECO:0000256" key="4">
    <source>
        <dbReference type="ARBA" id="ARBA00022989"/>
    </source>
</evidence>
<protein>
    <submittedName>
        <fullName evidence="11">Unannotated protein</fullName>
    </submittedName>
</protein>
<dbReference type="EMBL" id="CAFBNI010000032">
    <property type="protein sequence ID" value="CAB4943287.1"/>
    <property type="molecule type" value="Genomic_DNA"/>
</dbReference>
<name>A0A6J7JK75_9ZZZZ</name>
<feature type="transmembrane region" description="Helical" evidence="6">
    <location>
        <begin position="35"/>
        <end position="62"/>
    </location>
</feature>
<evidence type="ECO:0000313" key="9">
    <source>
        <dbReference type="EMBL" id="CAB4743456.1"/>
    </source>
</evidence>
<dbReference type="EMBL" id="CAFAAE010000019">
    <property type="protein sequence ID" value="CAB4786221.1"/>
    <property type="molecule type" value="Genomic_DNA"/>
</dbReference>
<keyword evidence="3 6" id="KW-0812">Transmembrane</keyword>
<gene>
    <name evidence="7" type="ORF">UFOPK1791_00170</name>
    <name evidence="8" type="ORF">UFOPK2312_00353</name>
    <name evidence="9" type="ORF">UFOPK2802_00699</name>
    <name evidence="10" type="ORF">UFOPK2982_00239</name>
    <name evidence="11" type="ORF">UFOPK3783_00436</name>
    <name evidence="12" type="ORF">UFOPK3948_00476</name>
    <name evidence="13" type="ORF">UFOPK4113_00355</name>
    <name evidence="14" type="ORF">UFOPK4355_00036</name>
</gene>
<keyword evidence="5 6" id="KW-0472">Membrane</keyword>
<proteinExistence type="predicted"/>
<feature type="transmembrane region" description="Helical" evidence="6">
    <location>
        <begin position="161"/>
        <end position="181"/>
    </location>
</feature>
<feature type="transmembrane region" description="Helical" evidence="6">
    <location>
        <begin position="212"/>
        <end position="230"/>
    </location>
</feature>
<feature type="transmembrane region" description="Helical" evidence="6">
    <location>
        <begin position="266"/>
        <end position="285"/>
    </location>
</feature>
<reference evidence="11" key="1">
    <citation type="submission" date="2020-05" db="EMBL/GenBank/DDBJ databases">
        <authorList>
            <person name="Chiriac C."/>
            <person name="Salcher M."/>
            <person name="Ghai R."/>
            <person name="Kavagutti S V."/>
        </authorList>
    </citation>
    <scope>NUCLEOTIDE SEQUENCE</scope>
</reference>
<dbReference type="GO" id="GO:0005886">
    <property type="term" value="C:plasma membrane"/>
    <property type="evidence" value="ECO:0007669"/>
    <property type="project" value="UniProtKB-SubCell"/>
</dbReference>
<evidence type="ECO:0000256" key="5">
    <source>
        <dbReference type="ARBA" id="ARBA00023136"/>
    </source>
</evidence>
<feature type="transmembrane region" description="Helical" evidence="6">
    <location>
        <begin position="123"/>
        <end position="141"/>
    </location>
</feature>
<feature type="transmembrane region" description="Helical" evidence="6">
    <location>
        <begin position="7"/>
        <end position="29"/>
    </location>
</feature>
<sequence>MKLNLKVFSALSPFVKRLIFVAVVFGIFAGLNPSFANYASILSVVQGIAFVGIASIFLVLLITSGEFDISIGATAALSALTSAILVTHQGFSMLSAFLISLGAGILVGLINGLVVIYGKVPSFIATIAMLFMCKSLATFVSEGKGIADFPDLHEGFKDSTLGKYFSIIIFIILIFVGEFILNKTNFGKVIAAIGSNPEAARTAGINTNRVKLLLFMATGCGAALAGYLSLLHFSSAWFTLGSGWELLAIAGMVIGGTSLFGGKGTVTGLFLGMLLMQVVASGMVASHIDPWWQTVITGVIVLVSLSVDMKRKKVKFDAK</sequence>
<feature type="transmembrane region" description="Helical" evidence="6">
    <location>
        <begin position="291"/>
        <end position="309"/>
    </location>
</feature>
<dbReference type="EMBL" id="CAFBQT010000002">
    <property type="protein sequence ID" value="CAB5057729.1"/>
    <property type="molecule type" value="Genomic_DNA"/>
</dbReference>
<dbReference type="EMBL" id="CAEZYX010000065">
    <property type="protein sequence ID" value="CAB4743456.1"/>
    <property type="molecule type" value="Genomic_DNA"/>
</dbReference>
<keyword evidence="4 6" id="KW-1133">Transmembrane helix</keyword>
<evidence type="ECO:0000313" key="14">
    <source>
        <dbReference type="EMBL" id="CAB5057729.1"/>
    </source>
</evidence>
<feature type="transmembrane region" description="Helical" evidence="6">
    <location>
        <begin position="93"/>
        <end position="116"/>
    </location>
</feature>
<evidence type="ECO:0000313" key="13">
    <source>
        <dbReference type="EMBL" id="CAB5012134.1"/>
    </source>
</evidence>
<evidence type="ECO:0000256" key="3">
    <source>
        <dbReference type="ARBA" id="ARBA00022692"/>
    </source>
</evidence>
<evidence type="ECO:0000256" key="2">
    <source>
        <dbReference type="ARBA" id="ARBA00022475"/>
    </source>
</evidence>
<dbReference type="EMBL" id="CAEZWY010000022">
    <property type="protein sequence ID" value="CAB4667099.1"/>
    <property type="molecule type" value="Genomic_DNA"/>
</dbReference>
<organism evidence="11">
    <name type="scientific">freshwater metagenome</name>
    <dbReference type="NCBI Taxonomy" id="449393"/>
    <lineage>
        <taxon>unclassified sequences</taxon>
        <taxon>metagenomes</taxon>
        <taxon>ecological metagenomes</taxon>
    </lineage>
</organism>
<dbReference type="AlphaFoldDB" id="A0A6J7JK75"/>
<evidence type="ECO:0000313" key="10">
    <source>
        <dbReference type="EMBL" id="CAB4786221.1"/>
    </source>
</evidence>
<dbReference type="InterPro" id="IPR001851">
    <property type="entry name" value="ABC_transp_permease"/>
</dbReference>
<dbReference type="EMBL" id="CAFBPL010000024">
    <property type="protein sequence ID" value="CAB5012134.1"/>
    <property type="molecule type" value="Genomic_DNA"/>
</dbReference>
<dbReference type="Pfam" id="PF02653">
    <property type="entry name" value="BPD_transp_2"/>
    <property type="match status" value="1"/>
</dbReference>
<accession>A0A6J7JK75</accession>